<dbReference type="EMBL" id="BPQB01000022">
    <property type="protein sequence ID" value="GJE91648.1"/>
    <property type="molecule type" value="Genomic_DNA"/>
</dbReference>
<dbReference type="OrthoDB" id="5570013at2759"/>
<evidence type="ECO:0000259" key="2">
    <source>
        <dbReference type="Pfam" id="PF24016"/>
    </source>
</evidence>
<evidence type="ECO:0000313" key="4">
    <source>
        <dbReference type="Proteomes" id="UP000703269"/>
    </source>
</evidence>
<keyword evidence="4" id="KW-1185">Reference proteome</keyword>
<feature type="compositionally biased region" description="Polar residues" evidence="1">
    <location>
        <begin position="51"/>
        <end position="61"/>
    </location>
</feature>
<evidence type="ECO:0000313" key="3">
    <source>
        <dbReference type="EMBL" id="GJE91648.1"/>
    </source>
</evidence>
<proteinExistence type="predicted"/>
<accession>A0A9P3LEL7</accession>
<feature type="region of interest" description="Disordered" evidence="1">
    <location>
        <begin position="32"/>
        <end position="67"/>
    </location>
</feature>
<protein>
    <recommendedName>
        <fullName evidence="2">DUF7330 domain-containing protein</fullName>
    </recommendedName>
</protein>
<dbReference type="Pfam" id="PF24016">
    <property type="entry name" value="DUF7330"/>
    <property type="match status" value="1"/>
</dbReference>
<feature type="domain" description="DUF7330" evidence="2">
    <location>
        <begin position="244"/>
        <end position="363"/>
    </location>
</feature>
<organism evidence="3 4">
    <name type="scientific">Phanerochaete sordida</name>
    <dbReference type="NCBI Taxonomy" id="48140"/>
    <lineage>
        <taxon>Eukaryota</taxon>
        <taxon>Fungi</taxon>
        <taxon>Dikarya</taxon>
        <taxon>Basidiomycota</taxon>
        <taxon>Agaricomycotina</taxon>
        <taxon>Agaricomycetes</taxon>
        <taxon>Polyporales</taxon>
        <taxon>Phanerochaetaceae</taxon>
        <taxon>Phanerochaete</taxon>
    </lineage>
</organism>
<reference evidence="3 4" key="1">
    <citation type="submission" date="2021-08" db="EMBL/GenBank/DDBJ databases">
        <title>Draft Genome Sequence of Phanerochaete sordida strain YK-624.</title>
        <authorList>
            <person name="Mori T."/>
            <person name="Dohra H."/>
            <person name="Suzuki T."/>
            <person name="Kawagishi H."/>
            <person name="Hirai H."/>
        </authorList>
    </citation>
    <scope>NUCLEOTIDE SEQUENCE [LARGE SCALE GENOMIC DNA]</scope>
    <source>
        <strain evidence="3 4">YK-624</strain>
    </source>
</reference>
<dbReference type="InterPro" id="IPR055754">
    <property type="entry name" value="DUF7330"/>
</dbReference>
<name>A0A9P3LEL7_9APHY</name>
<comment type="caution">
    <text evidence="3">The sequence shown here is derived from an EMBL/GenBank/DDBJ whole genome shotgun (WGS) entry which is preliminary data.</text>
</comment>
<evidence type="ECO:0000256" key="1">
    <source>
        <dbReference type="SAM" id="MobiDB-lite"/>
    </source>
</evidence>
<gene>
    <name evidence="3" type="ORF">PsYK624_077980</name>
</gene>
<sequence length="431" mass="44720">MQQDNTRARSIKVLFVVVPVVALGLLLFSRSSSSDKSGHLLEDLGPPPSMTEGNVFSSSPRPGQAGQEVPWHVLPEGSYTPPYGGRGAQAWRYAADAAINMPLSASTLFFTAQGAGLGGVLNINNDGRSGAADARVDVRMYYTAAHLAGRAQLLREQPAAGRHGLAVKTPMRCGQDERMFFDIRVHLPRGSAQQPQRVANLESDLGNFAHVLGDLADGVQFGRIALTGANEPIQAKSLSADVAQIRTSNAAVEGHYITNNKLSLNTDNGGIDAAITLTNAGGRATTLDLGASNGEVSAALTLLSTQQGGSGGSFAVDAQTSNGGVHLRVPEAPLDAALRLHAASAIGDVTAALPPAFEGAFALAQSFPAPEVRWDARARDPAGAGRVRAVAYAPDRNGVVVGKATWGEPGPGKVMGDVKLTTSIGNTKLVL</sequence>
<dbReference type="Proteomes" id="UP000703269">
    <property type="component" value="Unassembled WGS sequence"/>
</dbReference>
<dbReference type="AlphaFoldDB" id="A0A9P3LEL7"/>